<dbReference type="AlphaFoldDB" id="A0A1J4TBG5"/>
<accession>A0A1J4TBG5</accession>
<name>A0A1J4TBG5_9BACT</name>
<dbReference type="STRING" id="1805146.AUJ27_00275"/>
<evidence type="ECO:0008006" key="3">
    <source>
        <dbReference type="Google" id="ProtNLM"/>
    </source>
</evidence>
<dbReference type="EMBL" id="MNUU01000004">
    <property type="protein sequence ID" value="OIO08689.1"/>
    <property type="molecule type" value="Genomic_DNA"/>
</dbReference>
<dbReference type="PANTHER" id="PTHR43861:SF6">
    <property type="entry name" value="METHYLTRANSFERASE TYPE 11"/>
    <property type="match status" value="1"/>
</dbReference>
<reference evidence="1 2" key="1">
    <citation type="journal article" date="2016" name="Environ. Microbiol.">
        <title>Genomic resolution of a cold subsurface aquifer community provides metabolic insights for novel microbes adapted to high CO concentrations.</title>
        <authorList>
            <person name="Probst A.J."/>
            <person name="Castelle C.J."/>
            <person name="Singh A."/>
            <person name="Brown C.T."/>
            <person name="Anantharaman K."/>
            <person name="Sharon I."/>
            <person name="Hug L.A."/>
            <person name="Burstein D."/>
            <person name="Emerson J.B."/>
            <person name="Thomas B.C."/>
            <person name="Banfield J.F."/>
        </authorList>
    </citation>
    <scope>NUCLEOTIDE SEQUENCE [LARGE SCALE GENOMIC DNA]</scope>
    <source>
        <strain evidence="1">CG1_02_37_44</strain>
    </source>
</reference>
<organism evidence="1 2">
    <name type="scientific">Candidatus Falkowbacteria bacterium CG1_02_37_44</name>
    <dbReference type="NCBI Taxonomy" id="1805146"/>
    <lineage>
        <taxon>Bacteria</taxon>
        <taxon>Candidatus Falkowiibacteriota</taxon>
    </lineage>
</organism>
<evidence type="ECO:0000313" key="1">
    <source>
        <dbReference type="EMBL" id="OIO08689.1"/>
    </source>
</evidence>
<dbReference type="Pfam" id="PF13489">
    <property type="entry name" value="Methyltransf_23"/>
    <property type="match status" value="1"/>
</dbReference>
<dbReference type="SUPFAM" id="SSF53335">
    <property type="entry name" value="S-adenosyl-L-methionine-dependent methyltransferases"/>
    <property type="match status" value="1"/>
</dbReference>
<protein>
    <recommendedName>
        <fullName evidence="3">Methyltransferase type 11 domain-containing protein</fullName>
    </recommendedName>
</protein>
<dbReference type="PANTHER" id="PTHR43861">
    <property type="entry name" value="TRANS-ACONITATE 2-METHYLTRANSFERASE-RELATED"/>
    <property type="match status" value="1"/>
</dbReference>
<dbReference type="Gene3D" id="3.40.50.150">
    <property type="entry name" value="Vaccinia Virus protein VP39"/>
    <property type="match status" value="1"/>
</dbReference>
<sequence>MKEENIRPAKLMERVDVLQVEDRKKLLKKKKGFIKIACPACQSKKHKTLFKKDGFIFVSCESCETVFVNPRPSFFMLAEYYEKAKSWKYWNDKIFPASENSRRNQIFAPRAKKVSALCDAYKAKKEILVDVGAGFGTFCEEIKNLGVFKEVIAVEPSRSLAETCCEKGIKVIVKPIEKANIKKASVITNFELIEHLFWPKDFLLGCARNLSRGGLIIITTPNIKGFDLLTLGKFSENISAPNHLNYFNIDSLGYLLKQCGFKIIESLTPGKLDSELVRKKIINGSFNVSINSFLKYILIDTWDKNGDSFQKFLENNNLSSHMWIVAKKL</sequence>
<dbReference type="Proteomes" id="UP000183192">
    <property type="component" value="Unassembled WGS sequence"/>
</dbReference>
<gene>
    <name evidence="1" type="ORF">AUJ27_00275</name>
</gene>
<dbReference type="InterPro" id="IPR029063">
    <property type="entry name" value="SAM-dependent_MTases_sf"/>
</dbReference>
<comment type="caution">
    <text evidence="1">The sequence shown here is derived from an EMBL/GenBank/DDBJ whole genome shotgun (WGS) entry which is preliminary data.</text>
</comment>
<dbReference type="CDD" id="cd02440">
    <property type="entry name" value="AdoMet_MTases"/>
    <property type="match status" value="1"/>
</dbReference>
<proteinExistence type="predicted"/>
<evidence type="ECO:0000313" key="2">
    <source>
        <dbReference type="Proteomes" id="UP000183192"/>
    </source>
</evidence>